<dbReference type="Proteomes" id="UP000247811">
    <property type="component" value="Unassembled WGS sequence"/>
</dbReference>
<feature type="transmembrane region" description="Helical" evidence="1">
    <location>
        <begin position="58"/>
        <end position="78"/>
    </location>
</feature>
<accession>A0A318H5B8</accession>
<dbReference type="PANTHER" id="PTHR37309">
    <property type="entry name" value="SLR0284 PROTEIN"/>
    <property type="match status" value="1"/>
</dbReference>
<keyword evidence="1" id="KW-1133">Transmembrane helix</keyword>
<evidence type="ECO:0000313" key="2">
    <source>
        <dbReference type="EMBL" id="PXW91867.1"/>
    </source>
</evidence>
<dbReference type="Pfam" id="PF04020">
    <property type="entry name" value="Phage_holin_4_2"/>
    <property type="match status" value="1"/>
</dbReference>
<dbReference type="EMBL" id="QJJS01000031">
    <property type="protein sequence ID" value="PXW91867.1"/>
    <property type="molecule type" value="Genomic_DNA"/>
</dbReference>
<keyword evidence="3" id="KW-1185">Reference proteome</keyword>
<protein>
    <submittedName>
        <fullName evidence="2">Putative membrane protein</fullName>
    </submittedName>
</protein>
<dbReference type="AlphaFoldDB" id="A0A318H5B8"/>
<comment type="caution">
    <text evidence="2">The sequence shown here is derived from an EMBL/GenBank/DDBJ whole genome shotgun (WGS) entry which is preliminary data.</text>
</comment>
<proteinExistence type="predicted"/>
<name>A0A318H5B8_9BURK</name>
<dbReference type="InterPro" id="IPR007165">
    <property type="entry name" value="Phage_holin_4_2"/>
</dbReference>
<keyword evidence="1" id="KW-0812">Transmembrane</keyword>
<keyword evidence="1" id="KW-0472">Membrane</keyword>
<sequence length="121" mass="13038">MMKLLTRWFLLAAALLLIEHAYDGLVVSSFTAALIAALVLGLLNAVVRPILVLLTLPATILTLGLFLFVINAVTFYLAASIMSQMSVSGFGSALVGSMLYSACSVIIDLALERLFPRRQVH</sequence>
<dbReference type="PANTHER" id="PTHR37309:SF1">
    <property type="entry name" value="SLR0284 PROTEIN"/>
    <property type="match status" value="1"/>
</dbReference>
<evidence type="ECO:0000313" key="3">
    <source>
        <dbReference type="Proteomes" id="UP000247811"/>
    </source>
</evidence>
<feature type="transmembrane region" description="Helical" evidence="1">
    <location>
        <begin position="90"/>
        <end position="111"/>
    </location>
</feature>
<evidence type="ECO:0000256" key="1">
    <source>
        <dbReference type="SAM" id="Phobius"/>
    </source>
</evidence>
<reference evidence="2 3" key="1">
    <citation type="submission" date="2018-05" db="EMBL/GenBank/DDBJ databases">
        <title>Genomic Encyclopedia of Type Strains, Phase IV (KMG-IV): sequencing the most valuable type-strain genomes for metagenomic binning, comparative biology and taxonomic classification.</title>
        <authorList>
            <person name="Goeker M."/>
        </authorList>
    </citation>
    <scope>NUCLEOTIDE SEQUENCE [LARGE SCALE GENOMIC DNA]</scope>
    <source>
        <strain evidence="2 3">DSM 566</strain>
    </source>
</reference>
<gene>
    <name evidence="2" type="ORF">C7444_1311</name>
</gene>
<feature type="transmembrane region" description="Helical" evidence="1">
    <location>
        <begin position="31"/>
        <end position="51"/>
    </location>
</feature>
<organism evidence="2 3">
    <name type="scientific">Sphaerotilus hippei</name>
    <dbReference type="NCBI Taxonomy" id="744406"/>
    <lineage>
        <taxon>Bacteria</taxon>
        <taxon>Pseudomonadati</taxon>
        <taxon>Pseudomonadota</taxon>
        <taxon>Betaproteobacteria</taxon>
        <taxon>Burkholderiales</taxon>
        <taxon>Sphaerotilaceae</taxon>
        <taxon>Sphaerotilus</taxon>
    </lineage>
</organism>